<dbReference type="EMBL" id="SZYD01000008">
    <property type="protein sequence ID" value="KAD5508254.1"/>
    <property type="molecule type" value="Genomic_DNA"/>
</dbReference>
<name>A0A5N6NY98_9ASTR</name>
<proteinExistence type="predicted"/>
<sequence>MFLSSRDLGCWEHILLFLVVSTDITFSPLGRRIIEPPEAASVLTAVGVDTGGSKCMTGRAVEIVSNNSKVKKVMVKAAFLLSMVWKSPATRSRVIHIVREPEALEGDEQSMPIKKFP</sequence>
<dbReference type="AlphaFoldDB" id="A0A5N6NY98"/>
<evidence type="ECO:0000313" key="1">
    <source>
        <dbReference type="EMBL" id="KAD5508254.1"/>
    </source>
</evidence>
<protein>
    <submittedName>
        <fullName evidence="1">Uncharacterized protein</fullName>
    </submittedName>
</protein>
<gene>
    <name evidence="1" type="ORF">E3N88_15957</name>
</gene>
<keyword evidence="2" id="KW-1185">Reference proteome</keyword>
<dbReference type="Proteomes" id="UP000326396">
    <property type="component" value="Linkage Group LG16"/>
</dbReference>
<organism evidence="1 2">
    <name type="scientific">Mikania micrantha</name>
    <name type="common">bitter vine</name>
    <dbReference type="NCBI Taxonomy" id="192012"/>
    <lineage>
        <taxon>Eukaryota</taxon>
        <taxon>Viridiplantae</taxon>
        <taxon>Streptophyta</taxon>
        <taxon>Embryophyta</taxon>
        <taxon>Tracheophyta</taxon>
        <taxon>Spermatophyta</taxon>
        <taxon>Magnoliopsida</taxon>
        <taxon>eudicotyledons</taxon>
        <taxon>Gunneridae</taxon>
        <taxon>Pentapetalae</taxon>
        <taxon>asterids</taxon>
        <taxon>campanulids</taxon>
        <taxon>Asterales</taxon>
        <taxon>Asteraceae</taxon>
        <taxon>Asteroideae</taxon>
        <taxon>Heliantheae alliance</taxon>
        <taxon>Eupatorieae</taxon>
        <taxon>Mikania</taxon>
    </lineage>
</organism>
<evidence type="ECO:0000313" key="2">
    <source>
        <dbReference type="Proteomes" id="UP000326396"/>
    </source>
</evidence>
<comment type="caution">
    <text evidence="1">The sequence shown here is derived from an EMBL/GenBank/DDBJ whole genome shotgun (WGS) entry which is preliminary data.</text>
</comment>
<accession>A0A5N6NY98</accession>
<reference evidence="1 2" key="1">
    <citation type="submission" date="2019-05" db="EMBL/GenBank/DDBJ databases">
        <title>Mikania micrantha, genome provides insights into the molecular mechanism of rapid growth.</title>
        <authorList>
            <person name="Liu B."/>
        </authorList>
    </citation>
    <scope>NUCLEOTIDE SEQUENCE [LARGE SCALE GENOMIC DNA]</scope>
    <source>
        <strain evidence="1">NLD-2019</strain>
        <tissue evidence="1">Leaf</tissue>
    </source>
</reference>